<protein>
    <recommendedName>
        <fullName evidence="3">Addiction module component</fullName>
    </recommendedName>
</protein>
<name>A0ABS3BY79_9BACT</name>
<sequence length="78" mass="8724">MDSCEKIKENLISRIRESNDLDLLQTLKSLVDSSEAGLFELSEDQAEAIEIGRGQIKNGKCSSHQQVVSDMKAWLSKK</sequence>
<evidence type="ECO:0000313" key="2">
    <source>
        <dbReference type="Proteomes" id="UP000664698"/>
    </source>
</evidence>
<dbReference type="RefSeq" id="WP_206571287.1">
    <property type="nucleotide sequence ID" value="NZ_JAFKCW010000005.1"/>
</dbReference>
<evidence type="ECO:0000313" key="1">
    <source>
        <dbReference type="EMBL" id="MBN7803295.1"/>
    </source>
</evidence>
<proteinExistence type="predicted"/>
<organism evidence="1 2">
    <name type="scientific">Algoriphagus aestuariicola</name>
    <dbReference type="NCBI Taxonomy" id="1852016"/>
    <lineage>
        <taxon>Bacteria</taxon>
        <taxon>Pseudomonadati</taxon>
        <taxon>Bacteroidota</taxon>
        <taxon>Cytophagia</taxon>
        <taxon>Cytophagales</taxon>
        <taxon>Cyclobacteriaceae</taxon>
        <taxon>Algoriphagus</taxon>
    </lineage>
</organism>
<dbReference type="Proteomes" id="UP000664698">
    <property type="component" value="Unassembled WGS sequence"/>
</dbReference>
<dbReference type="EMBL" id="JAFKCW010000005">
    <property type="protein sequence ID" value="MBN7803295.1"/>
    <property type="molecule type" value="Genomic_DNA"/>
</dbReference>
<keyword evidence="2" id="KW-1185">Reference proteome</keyword>
<evidence type="ECO:0008006" key="3">
    <source>
        <dbReference type="Google" id="ProtNLM"/>
    </source>
</evidence>
<accession>A0ABS3BY79</accession>
<gene>
    <name evidence="1" type="ORF">J0A67_20635</name>
</gene>
<comment type="caution">
    <text evidence="1">The sequence shown here is derived from an EMBL/GenBank/DDBJ whole genome shotgun (WGS) entry which is preliminary data.</text>
</comment>
<reference evidence="1 2" key="1">
    <citation type="submission" date="2021-03" db="EMBL/GenBank/DDBJ databases">
        <title>novel species isolated from a fishpond in China.</title>
        <authorList>
            <person name="Lu H."/>
            <person name="Cai Z."/>
        </authorList>
    </citation>
    <scope>NUCLEOTIDE SEQUENCE [LARGE SCALE GENOMIC DNA]</scope>
    <source>
        <strain evidence="1 2">JCM 31546</strain>
    </source>
</reference>